<evidence type="ECO:0000256" key="7">
    <source>
        <dbReference type="ARBA" id="ARBA00022840"/>
    </source>
</evidence>
<feature type="domain" description="Mur ligase central" evidence="16">
    <location>
        <begin position="115"/>
        <end position="316"/>
    </location>
</feature>
<evidence type="ECO:0000256" key="11">
    <source>
        <dbReference type="ARBA" id="ARBA00023316"/>
    </source>
</evidence>
<dbReference type="InterPro" id="IPR005761">
    <property type="entry name" value="UDP-N-AcMur-Glu-dNH2Pim_ligase"/>
</dbReference>
<dbReference type="GO" id="GO:0005737">
    <property type="term" value="C:cytoplasm"/>
    <property type="evidence" value="ECO:0007669"/>
    <property type="project" value="UniProtKB-SubCell"/>
</dbReference>
<dbReference type="InterPro" id="IPR013221">
    <property type="entry name" value="Mur_ligase_cen"/>
</dbReference>
<evidence type="ECO:0000256" key="6">
    <source>
        <dbReference type="ARBA" id="ARBA00022741"/>
    </source>
</evidence>
<evidence type="ECO:0000256" key="3">
    <source>
        <dbReference type="ARBA" id="ARBA00022490"/>
    </source>
</evidence>
<dbReference type="EC" id="6.3.2.-" evidence="12"/>
<dbReference type="Gene3D" id="3.40.1390.10">
    <property type="entry name" value="MurE/MurF, N-terminal domain"/>
    <property type="match status" value="1"/>
</dbReference>
<dbReference type="GO" id="GO:0000287">
    <property type="term" value="F:magnesium ion binding"/>
    <property type="evidence" value="ECO:0007669"/>
    <property type="project" value="UniProtKB-UniRule"/>
</dbReference>
<dbReference type="Pfam" id="PF02875">
    <property type="entry name" value="Mur_ligase_C"/>
    <property type="match status" value="1"/>
</dbReference>
<dbReference type="HAMAP" id="MF_00208">
    <property type="entry name" value="MurE"/>
    <property type="match status" value="1"/>
</dbReference>
<dbReference type="RefSeq" id="WP_160919782.1">
    <property type="nucleotide sequence ID" value="NZ_WMEY01000004.1"/>
</dbReference>
<evidence type="ECO:0000313" key="17">
    <source>
        <dbReference type="EMBL" id="MYL64320.1"/>
    </source>
</evidence>
<feature type="binding site" evidence="12">
    <location>
        <begin position="162"/>
        <end position="163"/>
    </location>
    <ligand>
        <name>UDP-N-acetyl-alpha-D-muramoyl-L-alanyl-D-glutamate</name>
        <dbReference type="ChEBI" id="CHEBI:83900"/>
    </ligand>
</feature>
<dbReference type="EMBL" id="WMEY01000004">
    <property type="protein sequence ID" value="MYL64320.1"/>
    <property type="molecule type" value="Genomic_DNA"/>
</dbReference>
<keyword evidence="12" id="KW-0460">Magnesium</keyword>
<dbReference type="InterPro" id="IPR018109">
    <property type="entry name" value="Folylpolyglutamate_synth_CS"/>
</dbReference>
<dbReference type="PANTHER" id="PTHR23135:SF4">
    <property type="entry name" value="UDP-N-ACETYLMURAMOYL-L-ALANYL-D-GLUTAMATE--2,6-DIAMINOPIMELATE LIGASE MURE HOMOLOG, CHLOROPLASTIC"/>
    <property type="match status" value="1"/>
</dbReference>
<dbReference type="GO" id="GO:0071555">
    <property type="term" value="P:cell wall organization"/>
    <property type="evidence" value="ECO:0007669"/>
    <property type="project" value="UniProtKB-KW"/>
</dbReference>
<dbReference type="GO" id="GO:0008360">
    <property type="term" value="P:regulation of cell shape"/>
    <property type="evidence" value="ECO:0007669"/>
    <property type="project" value="UniProtKB-KW"/>
</dbReference>
<feature type="binding site" evidence="12">
    <location>
        <position position="197"/>
    </location>
    <ligand>
        <name>UDP-N-acetyl-alpha-D-muramoyl-L-alanyl-D-glutamate</name>
        <dbReference type="ChEBI" id="CHEBI:83900"/>
    </ligand>
</feature>
<dbReference type="GO" id="GO:0005524">
    <property type="term" value="F:ATP binding"/>
    <property type="evidence" value="ECO:0007669"/>
    <property type="project" value="UniProtKB-UniRule"/>
</dbReference>
<dbReference type="SUPFAM" id="SSF63418">
    <property type="entry name" value="MurE/MurF N-terminal domain"/>
    <property type="match status" value="1"/>
</dbReference>
<dbReference type="Gene3D" id="3.90.190.20">
    <property type="entry name" value="Mur ligase, C-terminal domain"/>
    <property type="match status" value="1"/>
</dbReference>
<keyword evidence="6 12" id="KW-0547">Nucleotide-binding</keyword>
<evidence type="ECO:0000259" key="14">
    <source>
        <dbReference type="Pfam" id="PF01225"/>
    </source>
</evidence>
<comment type="subcellular location">
    <subcellularLocation>
        <location evidence="12 13">Cytoplasm</location>
    </subcellularLocation>
</comment>
<feature type="binding site" evidence="12">
    <location>
        <begin position="117"/>
        <end position="123"/>
    </location>
    <ligand>
        <name>ATP</name>
        <dbReference type="ChEBI" id="CHEBI:30616"/>
    </ligand>
</feature>
<feature type="binding site" evidence="12">
    <location>
        <position position="195"/>
    </location>
    <ligand>
        <name>UDP-N-acetyl-alpha-D-muramoyl-L-alanyl-D-glutamate</name>
        <dbReference type="ChEBI" id="CHEBI:83900"/>
    </ligand>
</feature>
<dbReference type="InterPro" id="IPR036565">
    <property type="entry name" value="Mur-like_cat_sf"/>
</dbReference>
<keyword evidence="4 12" id="KW-0436">Ligase</keyword>
<dbReference type="GO" id="GO:0004326">
    <property type="term" value="F:tetrahydrofolylpolyglutamate synthase activity"/>
    <property type="evidence" value="ECO:0007669"/>
    <property type="project" value="InterPro"/>
</dbReference>
<protein>
    <recommendedName>
        <fullName evidence="12">UDP-N-acetylmuramyl-tripeptide synthetase</fullName>
        <ecNumber evidence="12">6.3.2.-</ecNumber>
    </recommendedName>
    <alternativeName>
        <fullName evidence="12">UDP-MurNAc-tripeptide synthetase</fullName>
    </alternativeName>
</protein>
<evidence type="ECO:0000256" key="5">
    <source>
        <dbReference type="ARBA" id="ARBA00022618"/>
    </source>
</evidence>
<dbReference type="InterPro" id="IPR000713">
    <property type="entry name" value="Mur_ligase_N"/>
</dbReference>
<evidence type="ECO:0000256" key="2">
    <source>
        <dbReference type="ARBA" id="ARBA00005898"/>
    </source>
</evidence>
<sequence>MNRKAYLMETLLNGEYSGPSQQSITSVVYDSRDVEEGAAFVCISGEKMDGHLFIEQAIELGAKTIVGTDQEKMATASAINREVSFLYVHDSREALAELARVIYDFPSESLYTIGVTGTNGKTTVSSFTYNLLNHLSFRTGLIGTAGIWDDQQKTTFKQTVPTTPEAPDIHRVLDYFRRSEMKAAVIESTSIAIEQKRLLGIYFDVAVHTNLTPEHLEFHGTMEAYKEAKLKLFDQAKRAVVNIDDPAMSGDIIERFQQGPLITYSLSELGDIRADHIQTSIRGTSFTLYAFNKAYNVEAPIIGEYNVANLLAAIATCYQIGFSIEEILSVVAHIQAPEGRFQVVEHEAPFQIVLDYAHTPDALASVLEAVRHVPYRKLIVMITGIGLRNPEKRPMMAQVADGMADEIIVSVDQPGFADRQEVVNDVLKGFHHPAATHIHSRLHREEAIHHAFDLAEPGDVVLLTGIGFGGYQIIGDERVPYSELEVIDDYFENGSLDVEQIKEPC</sequence>
<accession>A0A845F0J6</accession>
<dbReference type="InterPro" id="IPR035911">
    <property type="entry name" value="MurE/MurF_N"/>
</dbReference>
<feature type="binding site" evidence="12">
    <location>
        <position position="31"/>
    </location>
    <ligand>
        <name>UDP-N-acetyl-alpha-D-muramoyl-L-alanyl-D-glutamate</name>
        <dbReference type="ChEBI" id="CHEBI:83900"/>
    </ligand>
</feature>
<dbReference type="PANTHER" id="PTHR23135">
    <property type="entry name" value="MUR LIGASE FAMILY MEMBER"/>
    <property type="match status" value="1"/>
</dbReference>
<comment type="caution">
    <text evidence="12">Lacks conserved residue(s) required for the propagation of feature annotation.</text>
</comment>
<comment type="similarity">
    <text evidence="2 12">Belongs to the MurCDEF family. MurE subfamily.</text>
</comment>
<dbReference type="GO" id="GO:0051301">
    <property type="term" value="P:cell division"/>
    <property type="evidence" value="ECO:0007669"/>
    <property type="project" value="UniProtKB-KW"/>
</dbReference>
<comment type="PTM">
    <text evidence="12">Carboxylation is probably crucial for Mg(2+) binding and, consequently, for the gamma-phosphate positioning of ATP.</text>
</comment>
<keyword evidence="3 12" id="KW-0963">Cytoplasm</keyword>
<dbReference type="NCBIfam" id="NF001126">
    <property type="entry name" value="PRK00139.1-4"/>
    <property type="match status" value="1"/>
</dbReference>
<keyword evidence="7 12" id="KW-0067">ATP-binding</keyword>
<evidence type="ECO:0000256" key="4">
    <source>
        <dbReference type="ARBA" id="ARBA00022598"/>
    </source>
</evidence>
<keyword evidence="5 12" id="KW-0132">Cell division</keyword>
<proteinExistence type="inferred from homology"/>
<keyword evidence="9 12" id="KW-0573">Peptidoglycan synthesis</keyword>
<dbReference type="SUPFAM" id="SSF53244">
    <property type="entry name" value="MurD-like peptide ligases, peptide-binding domain"/>
    <property type="match status" value="1"/>
</dbReference>
<comment type="function">
    <text evidence="12">Catalyzes the addition of an amino acid to the nucleotide precursor UDP-N-acetylmuramoyl-L-alanyl-D-glutamate (UMAG) in the biosynthesis of bacterial cell-wall peptidoglycan.</text>
</comment>
<evidence type="ECO:0000313" key="18">
    <source>
        <dbReference type="Proteomes" id="UP000447833"/>
    </source>
</evidence>
<dbReference type="GO" id="GO:0009252">
    <property type="term" value="P:peptidoglycan biosynthetic process"/>
    <property type="evidence" value="ECO:0007669"/>
    <property type="project" value="UniProtKB-UniRule"/>
</dbReference>
<dbReference type="InterPro" id="IPR036615">
    <property type="entry name" value="Mur_ligase_C_dom_sf"/>
</dbReference>
<feature type="domain" description="Mur ligase N-terminal catalytic" evidence="14">
    <location>
        <begin position="24"/>
        <end position="101"/>
    </location>
</feature>
<dbReference type="PROSITE" id="PS01011">
    <property type="entry name" value="FOLYLPOLYGLU_SYNT_1"/>
    <property type="match status" value="1"/>
</dbReference>
<gene>
    <name evidence="12" type="primary">murE</name>
    <name evidence="17" type="ORF">GLW07_13265</name>
</gene>
<feature type="binding site" evidence="12">
    <location>
        <position position="189"/>
    </location>
    <ligand>
        <name>UDP-N-acetyl-alpha-D-muramoyl-L-alanyl-D-glutamate</name>
        <dbReference type="ChEBI" id="CHEBI:83900"/>
    </ligand>
</feature>
<dbReference type="Pfam" id="PF08245">
    <property type="entry name" value="Mur_ligase_M"/>
    <property type="match status" value="1"/>
</dbReference>
<dbReference type="InterPro" id="IPR004101">
    <property type="entry name" value="Mur_ligase_C"/>
</dbReference>
<keyword evidence="11 12" id="KW-0961">Cell wall biogenesis/degradation</keyword>
<evidence type="ECO:0000256" key="12">
    <source>
        <dbReference type="HAMAP-Rule" id="MF_00208"/>
    </source>
</evidence>
<evidence type="ECO:0000256" key="9">
    <source>
        <dbReference type="ARBA" id="ARBA00022984"/>
    </source>
</evidence>
<dbReference type="NCBIfam" id="TIGR01085">
    <property type="entry name" value="murE"/>
    <property type="match status" value="1"/>
</dbReference>
<dbReference type="Proteomes" id="UP000447833">
    <property type="component" value="Unassembled WGS sequence"/>
</dbReference>
<feature type="modified residue" description="N6-carboxylysine" evidence="12">
    <location>
        <position position="229"/>
    </location>
</feature>
<organism evidence="17 18">
    <name type="scientific">Guptibacillus hwajinpoensis</name>
    <dbReference type="NCBI Taxonomy" id="208199"/>
    <lineage>
        <taxon>Bacteria</taxon>
        <taxon>Bacillati</taxon>
        <taxon>Bacillota</taxon>
        <taxon>Bacilli</taxon>
        <taxon>Bacillales</taxon>
        <taxon>Guptibacillaceae</taxon>
        <taxon>Guptibacillus</taxon>
    </lineage>
</organism>
<name>A0A845F0J6_9BACL</name>
<dbReference type="SUPFAM" id="SSF53623">
    <property type="entry name" value="MurD-like peptide ligases, catalytic domain"/>
    <property type="match status" value="1"/>
</dbReference>
<dbReference type="Gene3D" id="3.40.1190.10">
    <property type="entry name" value="Mur-like, catalytic domain"/>
    <property type="match status" value="1"/>
</dbReference>
<dbReference type="AlphaFoldDB" id="A0A845F0J6"/>
<dbReference type="Pfam" id="PF01225">
    <property type="entry name" value="Mur_ligase"/>
    <property type="match status" value="1"/>
</dbReference>
<evidence type="ECO:0000256" key="13">
    <source>
        <dbReference type="RuleBase" id="RU004135"/>
    </source>
</evidence>
<evidence type="ECO:0000259" key="16">
    <source>
        <dbReference type="Pfam" id="PF08245"/>
    </source>
</evidence>
<keyword evidence="8 12" id="KW-0133">Cell shape</keyword>
<evidence type="ECO:0000256" key="10">
    <source>
        <dbReference type="ARBA" id="ARBA00023306"/>
    </source>
</evidence>
<comment type="caution">
    <text evidence="17">The sequence shown here is derived from an EMBL/GenBank/DDBJ whole genome shotgun (WGS) entry which is preliminary data.</text>
</comment>
<keyword evidence="10 12" id="KW-0131">Cell cycle</keyword>
<dbReference type="UniPathway" id="UPA00219"/>
<evidence type="ECO:0000259" key="15">
    <source>
        <dbReference type="Pfam" id="PF02875"/>
    </source>
</evidence>
<comment type="pathway">
    <text evidence="1 12 13">Cell wall biogenesis; peptidoglycan biosynthesis.</text>
</comment>
<comment type="cofactor">
    <cofactor evidence="12">
        <name>Mg(2+)</name>
        <dbReference type="ChEBI" id="CHEBI:18420"/>
    </cofactor>
</comment>
<evidence type="ECO:0000256" key="8">
    <source>
        <dbReference type="ARBA" id="ARBA00022960"/>
    </source>
</evidence>
<evidence type="ECO:0000256" key="1">
    <source>
        <dbReference type="ARBA" id="ARBA00004752"/>
    </source>
</evidence>
<reference evidence="17 18" key="1">
    <citation type="submission" date="2019-11" db="EMBL/GenBank/DDBJ databases">
        <title>Genome sequences of 17 halophilic strains isolated from different environments.</title>
        <authorList>
            <person name="Furrow R.E."/>
        </authorList>
    </citation>
    <scope>NUCLEOTIDE SEQUENCE [LARGE SCALE GENOMIC DNA]</scope>
    <source>
        <strain evidence="17 18">22506_14_FS</strain>
    </source>
</reference>
<feature type="domain" description="Mur ligase C-terminal" evidence="15">
    <location>
        <begin position="339"/>
        <end position="465"/>
    </location>
</feature>